<evidence type="ECO:0000313" key="1">
    <source>
        <dbReference type="EMBL" id="SHF81552.1"/>
    </source>
</evidence>
<dbReference type="AlphaFoldDB" id="A0A1M5ERC1"/>
<gene>
    <name evidence="1" type="ORF">SAMN05443144_113135</name>
</gene>
<dbReference type="STRING" id="1194090.SAMN05443144_113135"/>
<name>A0A1M5ERC1_9BACT</name>
<organism evidence="1 2">
    <name type="scientific">Fodinibius roseus</name>
    <dbReference type="NCBI Taxonomy" id="1194090"/>
    <lineage>
        <taxon>Bacteria</taxon>
        <taxon>Pseudomonadati</taxon>
        <taxon>Balneolota</taxon>
        <taxon>Balneolia</taxon>
        <taxon>Balneolales</taxon>
        <taxon>Balneolaceae</taxon>
        <taxon>Fodinibius</taxon>
    </lineage>
</organism>
<dbReference type="EMBL" id="FQUS01000013">
    <property type="protein sequence ID" value="SHF81552.1"/>
    <property type="molecule type" value="Genomic_DNA"/>
</dbReference>
<sequence>MLVFLLALLIAVVASDIFNLISIHSIRTPSTIKLDNIIEH</sequence>
<reference evidence="1 2" key="1">
    <citation type="submission" date="2016-11" db="EMBL/GenBank/DDBJ databases">
        <authorList>
            <person name="Jaros S."/>
            <person name="Januszkiewicz K."/>
            <person name="Wedrychowicz H."/>
        </authorList>
    </citation>
    <scope>NUCLEOTIDE SEQUENCE [LARGE SCALE GENOMIC DNA]</scope>
    <source>
        <strain evidence="1 2">DSM 21986</strain>
    </source>
</reference>
<proteinExistence type="predicted"/>
<protein>
    <submittedName>
        <fullName evidence="1">Uncharacterized protein</fullName>
    </submittedName>
</protein>
<dbReference type="Proteomes" id="UP000184041">
    <property type="component" value="Unassembled WGS sequence"/>
</dbReference>
<evidence type="ECO:0000313" key="2">
    <source>
        <dbReference type="Proteomes" id="UP000184041"/>
    </source>
</evidence>
<keyword evidence="2" id="KW-1185">Reference proteome</keyword>
<accession>A0A1M5ERC1</accession>